<feature type="transmembrane region" description="Helical" evidence="1">
    <location>
        <begin position="23"/>
        <end position="42"/>
    </location>
</feature>
<dbReference type="PANTHER" id="PTHR35792:SF1">
    <property type="entry name" value="SLL0268 PROTEIN"/>
    <property type="match status" value="1"/>
</dbReference>
<dbReference type="Proteomes" id="UP000234950">
    <property type="component" value="Unassembled WGS sequence"/>
</dbReference>
<gene>
    <name evidence="2" type="ORF">CVD27_22365</name>
</gene>
<dbReference type="AlphaFoldDB" id="A0A2N5H958"/>
<reference evidence="2 3" key="1">
    <citation type="submission" date="2017-11" db="EMBL/GenBank/DDBJ databases">
        <title>Comparitive Functional Genomics of Dry Heat Resistant strains isolated from the Viking Spacecraft.</title>
        <authorList>
            <person name="Seuylemezian A."/>
            <person name="Cooper K."/>
            <person name="Vaishampayan P."/>
        </authorList>
    </citation>
    <scope>NUCLEOTIDE SEQUENCE [LARGE SCALE GENOMIC DNA]</scope>
    <source>
        <strain evidence="2 3">V32-6</strain>
    </source>
</reference>
<keyword evidence="1" id="KW-0472">Membrane</keyword>
<keyword evidence="3" id="KW-1185">Reference proteome</keyword>
<name>A0A2N5H958_9BACI</name>
<keyword evidence="1" id="KW-1133">Transmembrane helix</keyword>
<proteinExistence type="predicted"/>
<evidence type="ECO:0000256" key="1">
    <source>
        <dbReference type="SAM" id="Phobius"/>
    </source>
</evidence>
<evidence type="ECO:0000313" key="3">
    <source>
        <dbReference type="Proteomes" id="UP000234950"/>
    </source>
</evidence>
<keyword evidence="1" id="KW-0812">Transmembrane</keyword>
<dbReference type="OrthoDB" id="2859867at2"/>
<dbReference type="PANTHER" id="PTHR35792">
    <property type="entry name" value="GENERAL STRESS PROTEIN"/>
    <property type="match status" value="1"/>
</dbReference>
<accession>A0A2N5H958</accession>
<dbReference type="EMBL" id="PGVE01000083">
    <property type="protein sequence ID" value="PLS02040.1"/>
    <property type="molecule type" value="Genomic_DNA"/>
</dbReference>
<dbReference type="Pfam" id="PF12732">
    <property type="entry name" value="YtxH"/>
    <property type="match status" value="1"/>
</dbReference>
<comment type="caution">
    <text evidence="2">The sequence shown here is derived from an EMBL/GenBank/DDBJ whole genome shotgun (WGS) entry which is preliminary data.</text>
</comment>
<dbReference type="InterPro" id="IPR024623">
    <property type="entry name" value="YtxH"/>
</dbReference>
<evidence type="ECO:0008006" key="4">
    <source>
        <dbReference type="Google" id="ProtNLM"/>
    </source>
</evidence>
<sequence>MTSREYESRESNQNRSEGTSSTFLWGAVIGGVVGAAAALLLAPKSGKELRSTLGSQADTIMDKSVNLRENVIAKSNELVAKTSSISQGIVLQSSDLVNKVKGKASNKNNNGNEDTEVTYIPIQNPNEASAEKKVETTSLDSTDIRKKLEEAQKAFDEEENKVKL</sequence>
<protein>
    <recommendedName>
        <fullName evidence="4">YtxH domain-containing protein</fullName>
    </recommendedName>
</protein>
<dbReference type="RefSeq" id="WP_101650586.1">
    <property type="nucleotide sequence ID" value="NZ_PGVE01000083.1"/>
</dbReference>
<organism evidence="2 3">
    <name type="scientific">Neobacillus cucumis</name>
    <dbReference type="NCBI Taxonomy" id="1740721"/>
    <lineage>
        <taxon>Bacteria</taxon>
        <taxon>Bacillati</taxon>
        <taxon>Bacillota</taxon>
        <taxon>Bacilli</taxon>
        <taxon>Bacillales</taxon>
        <taxon>Bacillaceae</taxon>
        <taxon>Neobacillus</taxon>
    </lineage>
</organism>
<evidence type="ECO:0000313" key="2">
    <source>
        <dbReference type="EMBL" id="PLS02040.1"/>
    </source>
</evidence>
<dbReference type="InterPro" id="IPR052928">
    <property type="entry name" value="Desiccation-related_membrane"/>
</dbReference>